<comment type="caution">
    <text evidence="5">The sequence shown here is derived from an EMBL/GenBank/DDBJ whole genome shotgun (WGS) entry which is preliminary data.</text>
</comment>
<feature type="domain" description="Reverse transcriptase" evidence="3">
    <location>
        <begin position="22"/>
        <end position="103"/>
    </location>
</feature>
<dbReference type="Gene3D" id="3.30.70.270">
    <property type="match status" value="3"/>
</dbReference>
<dbReference type="InterPro" id="IPR050951">
    <property type="entry name" value="Retrovirus_Pol_polyprotein"/>
</dbReference>
<dbReference type="CDD" id="cd01647">
    <property type="entry name" value="RT_LTR"/>
    <property type="match status" value="1"/>
</dbReference>
<evidence type="ECO:0000256" key="2">
    <source>
        <dbReference type="ARBA" id="ARBA00023268"/>
    </source>
</evidence>
<dbReference type="PANTHER" id="PTHR37984">
    <property type="entry name" value="PROTEIN CBG26694"/>
    <property type="match status" value="1"/>
</dbReference>
<dbReference type="Pfam" id="PF17919">
    <property type="entry name" value="RT_RNaseH_2"/>
    <property type="match status" value="1"/>
</dbReference>
<dbReference type="FunFam" id="3.30.70.270:FF:000020">
    <property type="entry name" value="Transposon Tf2-6 polyprotein-like Protein"/>
    <property type="match status" value="1"/>
</dbReference>
<reference evidence="5 6" key="1">
    <citation type="journal article" date="2019" name="Commun. Biol.">
        <title>The bagworm genome reveals a unique fibroin gene that provides high tensile strength.</title>
        <authorList>
            <person name="Kono N."/>
            <person name="Nakamura H."/>
            <person name="Ohtoshi R."/>
            <person name="Tomita M."/>
            <person name="Numata K."/>
            <person name="Arakawa K."/>
        </authorList>
    </citation>
    <scope>NUCLEOTIDE SEQUENCE [LARGE SCALE GENOMIC DNA]</scope>
</reference>
<keyword evidence="6" id="KW-1185">Reference proteome</keyword>
<sequence>MLKNGTARPSESCWSSPLHLAPKKESGWRPCGDYRMLNARTIPDRYPIRHIQDFSHNITGSKVFSTIDLVKAYNQIPVNGEDIPKTAITTPFGLYEFPYMTFGLLYSKDEEEHEKHLKQIFDRMREYGMLINTSKCVFGADNVTFLGYNISAKGAKPLEQKVESIKNFPIPKTVKELRRFLGMINFYRRFIPDAARIQAPLNALLTGSIKNSHPINIIGGSKAFNTCKDSLCHASLLAHPDCDAKLSLVTDASDTSLGAVLQQYKDKAWEP</sequence>
<dbReference type="InterPro" id="IPR043128">
    <property type="entry name" value="Rev_trsase/Diguanyl_cyclase"/>
</dbReference>
<dbReference type="EC" id="2.7.7.49" evidence="1"/>
<dbReference type="OrthoDB" id="41323at2759"/>
<evidence type="ECO:0000259" key="4">
    <source>
        <dbReference type="Pfam" id="PF17919"/>
    </source>
</evidence>
<dbReference type="InterPro" id="IPR000477">
    <property type="entry name" value="RT_dom"/>
</dbReference>
<dbReference type="AlphaFoldDB" id="A0A4C1THY9"/>
<dbReference type="Pfam" id="PF00078">
    <property type="entry name" value="RVT_1"/>
    <property type="match status" value="2"/>
</dbReference>
<dbReference type="InterPro" id="IPR043502">
    <property type="entry name" value="DNA/RNA_pol_sf"/>
</dbReference>
<evidence type="ECO:0000259" key="3">
    <source>
        <dbReference type="Pfam" id="PF00078"/>
    </source>
</evidence>
<dbReference type="Gene3D" id="3.10.10.10">
    <property type="entry name" value="HIV Type 1 Reverse Transcriptase, subunit A, domain 1"/>
    <property type="match status" value="1"/>
</dbReference>
<dbReference type="EMBL" id="BGZK01005447">
    <property type="protein sequence ID" value="GBP14102.1"/>
    <property type="molecule type" value="Genomic_DNA"/>
</dbReference>
<accession>A0A4C1THY9</accession>
<feature type="domain" description="Reverse transcriptase" evidence="3">
    <location>
        <begin position="104"/>
        <end position="150"/>
    </location>
</feature>
<evidence type="ECO:0000313" key="6">
    <source>
        <dbReference type="Proteomes" id="UP000299102"/>
    </source>
</evidence>
<gene>
    <name evidence="5" type="ORF">EVAR_83082_1</name>
</gene>
<dbReference type="GO" id="GO:0003964">
    <property type="term" value="F:RNA-directed DNA polymerase activity"/>
    <property type="evidence" value="ECO:0007669"/>
    <property type="project" value="UniProtKB-EC"/>
</dbReference>
<organism evidence="5 6">
    <name type="scientific">Eumeta variegata</name>
    <name type="common">Bagworm moth</name>
    <name type="synonym">Eumeta japonica</name>
    <dbReference type="NCBI Taxonomy" id="151549"/>
    <lineage>
        <taxon>Eukaryota</taxon>
        <taxon>Metazoa</taxon>
        <taxon>Ecdysozoa</taxon>
        <taxon>Arthropoda</taxon>
        <taxon>Hexapoda</taxon>
        <taxon>Insecta</taxon>
        <taxon>Pterygota</taxon>
        <taxon>Neoptera</taxon>
        <taxon>Endopterygota</taxon>
        <taxon>Lepidoptera</taxon>
        <taxon>Glossata</taxon>
        <taxon>Ditrysia</taxon>
        <taxon>Tineoidea</taxon>
        <taxon>Psychidae</taxon>
        <taxon>Oiketicinae</taxon>
        <taxon>Eumeta</taxon>
    </lineage>
</organism>
<evidence type="ECO:0000256" key="1">
    <source>
        <dbReference type="ARBA" id="ARBA00012493"/>
    </source>
</evidence>
<protein>
    <recommendedName>
        <fullName evidence="1">RNA-directed DNA polymerase</fullName>
        <ecNumber evidence="1">2.7.7.49</ecNumber>
    </recommendedName>
</protein>
<name>A0A4C1THY9_EUMVA</name>
<keyword evidence="2" id="KW-0511">Multifunctional enzyme</keyword>
<dbReference type="PANTHER" id="PTHR37984:SF5">
    <property type="entry name" value="PROTEIN NYNRIN-LIKE"/>
    <property type="match status" value="1"/>
</dbReference>
<dbReference type="Proteomes" id="UP000299102">
    <property type="component" value="Unassembled WGS sequence"/>
</dbReference>
<proteinExistence type="predicted"/>
<dbReference type="InterPro" id="IPR041577">
    <property type="entry name" value="RT_RNaseH_2"/>
</dbReference>
<dbReference type="SUPFAM" id="SSF56672">
    <property type="entry name" value="DNA/RNA polymerases"/>
    <property type="match status" value="1"/>
</dbReference>
<feature type="domain" description="Reverse transcriptase/retrotransposon-derived protein RNase H-like" evidence="4">
    <location>
        <begin position="222"/>
        <end position="270"/>
    </location>
</feature>
<evidence type="ECO:0000313" key="5">
    <source>
        <dbReference type="EMBL" id="GBP14102.1"/>
    </source>
</evidence>
<dbReference type="STRING" id="151549.A0A4C1THY9"/>